<keyword evidence="2" id="KW-1185">Reference proteome</keyword>
<name>A0ACC6M5C2_9BACI</name>
<protein>
    <submittedName>
        <fullName evidence="1">Uncharacterized protein</fullName>
    </submittedName>
</protein>
<sequence length="70" mass="8305">MKDDKKMDQAAALRNKMKRKVEHHVHSLPPRSELHRGRNGKMKWRIPLTYVRFVVLIVLILAVLFVVIYI</sequence>
<accession>A0ACC6M5C2</accession>
<dbReference type="EMBL" id="JAWZSR010000004">
    <property type="protein sequence ID" value="MDX8046096.1"/>
    <property type="molecule type" value="Genomic_DNA"/>
</dbReference>
<proteinExistence type="predicted"/>
<organism evidence="1 2">
    <name type="scientific">Gracilibacillus pellucidus</name>
    <dbReference type="NCBI Taxonomy" id="3095368"/>
    <lineage>
        <taxon>Bacteria</taxon>
        <taxon>Bacillati</taxon>
        <taxon>Bacillota</taxon>
        <taxon>Bacilli</taxon>
        <taxon>Bacillales</taxon>
        <taxon>Bacillaceae</taxon>
        <taxon>Gracilibacillus</taxon>
    </lineage>
</organism>
<dbReference type="Proteomes" id="UP001277972">
    <property type="component" value="Unassembled WGS sequence"/>
</dbReference>
<comment type="caution">
    <text evidence="1">The sequence shown here is derived from an EMBL/GenBank/DDBJ whole genome shotgun (WGS) entry which is preliminary data.</text>
</comment>
<evidence type="ECO:0000313" key="1">
    <source>
        <dbReference type="EMBL" id="MDX8046096.1"/>
    </source>
</evidence>
<evidence type="ECO:0000313" key="2">
    <source>
        <dbReference type="Proteomes" id="UP001277972"/>
    </source>
</evidence>
<reference evidence="1" key="1">
    <citation type="submission" date="2023-11" db="EMBL/GenBank/DDBJ databases">
        <title>Gracilibacillus pellucida a moderately halophilic bacterium isolated from saline soil in Xinjiang province.</title>
        <authorList>
            <person name="Zhang Z."/>
            <person name="Tan F."/>
            <person name="Wang Y."/>
            <person name="Xia M."/>
        </authorList>
    </citation>
    <scope>NUCLEOTIDE SEQUENCE</scope>
    <source>
        <strain evidence="1">S3-1-1</strain>
    </source>
</reference>
<gene>
    <name evidence="1" type="ORF">SH601_08850</name>
</gene>